<dbReference type="GO" id="GO:0043138">
    <property type="term" value="F:3'-5' DNA helicase activity"/>
    <property type="evidence" value="ECO:0007669"/>
    <property type="project" value="UniProtKB-EC"/>
</dbReference>
<reference evidence="11" key="2">
    <citation type="journal article" date="2014" name="ISME J.">
        <title>Microbial stratification in low pH oxic and suboxic macroscopic growths along an acid mine drainage.</title>
        <authorList>
            <person name="Mendez-Garcia C."/>
            <person name="Mesa V."/>
            <person name="Sprenger R.R."/>
            <person name="Richter M."/>
            <person name="Diez M.S."/>
            <person name="Solano J."/>
            <person name="Bargiela R."/>
            <person name="Golyshina O.V."/>
            <person name="Manteca A."/>
            <person name="Ramos J.L."/>
            <person name="Gallego J.R."/>
            <person name="Llorente I."/>
            <person name="Martins Dos Santos V.A."/>
            <person name="Jensen O.N."/>
            <person name="Pelaez A.I."/>
            <person name="Sanchez J."/>
            <person name="Ferrer M."/>
        </authorList>
    </citation>
    <scope>NUCLEOTIDE SEQUENCE</scope>
</reference>
<evidence type="ECO:0000256" key="2">
    <source>
        <dbReference type="ARBA" id="ARBA00022801"/>
    </source>
</evidence>
<name>T1AGS5_9ZZZZ</name>
<dbReference type="InterPro" id="IPR014017">
    <property type="entry name" value="DNA_helicase_UvrD-like_C"/>
</dbReference>
<dbReference type="GO" id="GO:0005829">
    <property type="term" value="C:cytosol"/>
    <property type="evidence" value="ECO:0007669"/>
    <property type="project" value="TreeGrafter"/>
</dbReference>
<organism evidence="11">
    <name type="scientific">mine drainage metagenome</name>
    <dbReference type="NCBI Taxonomy" id="410659"/>
    <lineage>
        <taxon>unclassified sequences</taxon>
        <taxon>metagenomes</taxon>
        <taxon>ecological metagenomes</taxon>
    </lineage>
</organism>
<evidence type="ECO:0000256" key="4">
    <source>
        <dbReference type="ARBA" id="ARBA00022840"/>
    </source>
</evidence>
<dbReference type="Gene3D" id="1.10.486.10">
    <property type="entry name" value="PCRA, domain 4"/>
    <property type="match status" value="1"/>
</dbReference>
<dbReference type="GO" id="GO:0033202">
    <property type="term" value="C:DNA helicase complex"/>
    <property type="evidence" value="ECO:0007669"/>
    <property type="project" value="TreeGrafter"/>
</dbReference>
<dbReference type="EMBL" id="AUZX01012150">
    <property type="protein sequence ID" value="EQD40224.1"/>
    <property type="molecule type" value="Genomic_DNA"/>
</dbReference>
<dbReference type="CDD" id="cd17932">
    <property type="entry name" value="DEXQc_UvrD"/>
    <property type="match status" value="1"/>
</dbReference>
<dbReference type="PROSITE" id="PS51217">
    <property type="entry name" value="UVRD_HELICASE_CTER"/>
    <property type="match status" value="1"/>
</dbReference>
<dbReference type="InterPro" id="IPR014016">
    <property type="entry name" value="UvrD-like_ATP-bd"/>
</dbReference>
<feature type="domain" description="UvrD-like helicase ATP-binding" evidence="9">
    <location>
        <begin position="1"/>
        <end position="67"/>
    </location>
</feature>
<protein>
    <recommendedName>
        <fullName evidence="7">DNA 3'-5' helicase</fullName>
        <ecNumber evidence="7">5.6.2.4</ecNumber>
    </recommendedName>
</protein>
<dbReference type="SUPFAM" id="SSF52540">
    <property type="entry name" value="P-loop containing nucleoside triphosphate hydrolases"/>
    <property type="match status" value="1"/>
</dbReference>
<dbReference type="GO" id="GO:0005524">
    <property type="term" value="F:ATP binding"/>
    <property type="evidence" value="ECO:0007669"/>
    <property type="project" value="UniProtKB-KW"/>
</dbReference>
<keyword evidence="1" id="KW-0547">Nucleotide-binding</keyword>
<comment type="caution">
    <text evidence="11">The sequence shown here is derived from an EMBL/GenBank/DDBJ whole genome shotgun (WGS) entry which is preliminary data.</text>
</comment>
<dbReference type="GO" id="GO:0003677">
    <property type="term" value="F:DNA binding"/>
    <property type="evidence" value="ECO:0007669"/>
    <property type="project" value="InterPro"/>
</dbReference>
<feature type="non-terminal residue" evidence="11">
    <location>
        <position position="1"/>
    </location>
</feature>
<proteinExistence type="predicted"/>
<keyword evidence="3 11" id="KW-0347">Helicase</keyword>
<gene>
    <name evidence="11" type="ORF">B1A_16526</name>
</gene>
<sequence>DEYQDTNKAQFVIAHMLAMNHKNICATGDPDQSIYGWRGADIQNILEFEEFFPGAKVVRLEQNYRSTKVILKAASALIENNRGRKKKDLWTENESGEKITLVHARDQYQEAQEVVRMFQAAQGKTGLTWDKMAIFYRTNALSRVVEDALMKAGVPYQIVRGTEFYGRKEVKDVLAY</sequence>
<evidence type="ECO:0000313" key="11">
    <source>
        <dbReference type="EMBL" id="EQD40224.1"/>
    </source>
</evidence>
<evidence type="ECO:0000256" key="1">
    <source>
        <dbReference type="ARBA" id="ARBA00022741"/>
    </source>
</evidence>
<evidence type="ECO:0000256" key="5">
    <source>
        <dbReference type="ARBA" id="ARBA00023235"/>
    </source>
</evidence>
<dbReference type="InterPro" id="IPR000212">
    <property type="entry name" value="DNA_helicase_UvrD/REP"/>
</dbReference>
<dbReference type="Pfam" id="PF13361">
    <property type="entry name" value="UvrD_C"/>
    <property type="match status" value="1"/>
</dbReference>
<evidence type="ECO:0000259" key="10">
    <source>
        <dbReference type="PROSITE" id="PS51217"/>
    </source>
</evidence>
<comment type="catalytic activity">
    <reaction evidence="6">
        <text>Couples ATP hydrolysis with the unwinding of duplex DNA by translocating in the 3'-5' direction.</text>
        <dbReference type="EC" id="5.6.2.4"/>
    </reaction>
</comment>
<dbReference type="EC" id="5.6.2.4" evidence="7"/>
<dbReference type="InterPro" id="IPR027417">
    <property type="entry name" value="P-loop_NTPase"/>
</dbReference>
<evidence type="ECO:0000256" key="6">
    <source>
        <dbReference type="ARBA" id="ARBA00034617"/>
    </source>
</evidence>
<reference evidence="11" key="1">
    <citation type="submission" date="2013-08" db="EMBL/GenBank/DDBJ databases">
        <authorList>
            <person name="Mendez C."/>
            <person name="Richter M."/>
            <person name="Ferrer M."/>
            <person name="Sanchez J."/>
        </authorList>
    </citation>
    <scope>NUCLEOTIDE SEQUENCE</scope>
</reference>
<evidence type="ECO:0000256" key="3">
    <source>
        <dbReference type="ARBA" id="ARBA00022806"/>
    </source>
</evidence>
<accession>T1AGS5</accession>
<dbReference type="GO" id="GO:0016887">
    <property type="term" value="F:ATP hydrolysis activity"/>
    <property type="evidence" value="ECO:0007669"/>
    <property type="project" value="RHEA"/>
</dbReference>
<keyword evidence="2 11" id="KW-0378">Hydrolase</keyword>
<dbReference type="AlphaFoldDB" id="T1AGS5"/>
<dbReference type="Gene3D" id="3.40.50.300">
    <property type="entry name" value="P-loop containing nucleotide triphosphate hydrolases"/>
    <property type="match status" value="2"/>
</dbReference>
<dbReference type="PANTHER" id="PTHR11070">
    <property type="entry name" value="UVRD / RECB / PCRA DNA HELICASE FAMILY MEMBER"/>
    <property type="match status" value="1"/>
</dbReference>
<dbReference type="PANTHER" id="PTHR11070:SF2">
    <property type="entry name" value="ATP-DEPENDENT DNA HELICASE SRS2"/>
    <property type="match status" value="1"/>
</dbReference>
<keyword evidence="5" id="KW-0413">Isomerase</keyword>
<feature type="non-terminal residue" evidence="11">
    <location>
        <position position="176"/>
    </location>
</feature>
<keyword evidence="4" id="KW-0067">ATP-binding</keyword>
<dbReference type="Pfam" id="PF00580">
    <property type="entry name" value="UvrD-helicase"/>
    <property type="match status" value="1"/>
</dbReference>
<evidence type="ECO:0000256" key="8">
    <source>
        <dbReference type="ARBA" id="ARBA00048988"/>
    </source>
</evidence>
<dbReference type="PROSITE" id="PS51198">
    <property type="entry name" value="UVRD_HELICASE_ATP_BIND"/>
    <property type="match status" value="1"/>
</dbReference>
<feature type="domain" description="UvrD-like helicase C-terminal" evidence="10">
    <location>
        <begin position="68"/>
        <end position="176"/>
    </location>
</feature>
<evidence type="ECO:0000256" key="7">
    <source>
        <dbReference type="ARBA" id="ARBA00034808"/>
    </source>
</evidence>
<dbReference type="GO" id="GO:0000725">
    <property type="term" value="P:recombinational repair"/>
    <property type="evidence" value="ECO:0007669"/>
    <property type="project" value="TreeGrafter"/>
</dbReference>
<comment type="catalytic activity">
    <reaction evidence="8">
        <text>ATP + H2O = ADP + phosphate + H(+)</text>
        <dbReference type="Rhea" id="RHEA:13065"/>
        <dbReference type="ChEBI" id="CHEBI:15377"/>
        <dbReference type="ChEBI" id="CHEBI:15378"/>
        <dbReference type="ChEBI" id="CHEBI:30616"/>
        <dbReference type="ChEBI" id="CHEBI:43474"/>
        <dbReference type="ChEBI" id="CHEBI:456216"/>
        <dbReference type="EC" id="5.6.2.4"/>
    </reaction>
</comment>
<evidence type="ECO:0000259" key="9">
    <source>
        <dbReference type="PROSITE" id="PS51198"/>
    </source>
</evidence>